<gene>
    <name evidence="3" type="ORF">ABXZ36_04925</name>
</gene>
<dbReference type="SUPFAM" id="SSF55811">
    <property type="entry name" value="Nudix"/>
    <property type="match status" value="1"/>
</dbReference>
<organism evidence="3 4">
    <name type="scientific">Sediminicola arcticus</name>
    <dbReference type="NCBI Taxonomy" id="1574308"/>
    <lineage>
        <taxon>Bacteria</taxon>
        <taxon>Pseudomonadati</taxon>
        <taxon>Bacteroidota</taxon>
        <taxon>Flavobacteriia</taxon>
        <taxon>Flavobacteriales</taxon>
        <taxon>Flavobacteriaceae</taxon>
        <taxon>Sediminicola</taxon>
    </lineage>
</organism>
<evidence type="ECO:0000259" key="2">
    <source>
        <dbReference type="PROSITE" id="PS51462"/>
    </source>
</evidence>
<evidence type="ECO:0000313" key="3">
    <source>
        <dbReference type="EMBL" id="MET6989985.1"/>
    </source>
</evidence>
<keyword evidence="1" id="KW-0812">Transmembrane</keyword>
<dbReference type="EMBL" id="JBEXAE010000002">
    <property type="protein sequence ID" value="MET6989985.1"/>
    <property type="molecule type" value="Genomic_DNA"/>
</dbReference>
<dbReference type="Pfam" id="PF00293">
    <property type="entry name" value="NUDIX"/>
    <property type="match status" value="1"/>
</dbReference>
<name>A0ABV2STY7_9FLAO</name>
<evidence type="ECO:0000256" key="1">
    <source>
        <dbReference type="SAM" id="Phobius"/>
    </source>
</evidence>
<sequence length="272" mass="30917">MIIKKQVHRAYKKVNPIIGVLLFLISILLFVLTVPFGFVYGLIYKLFKGGVTSIGEYALKMAISIDQLGNVSMQYLLNALWIKKDGYYFGNRDETISSAIGRNKNLGTLTFFGRSIDRLLDTIDPNHSLNSIDYYIEPTDKIIDKLAWIHLVDGKILSTRSKGKTKYYIPGGKREPGETDTVTLVREIKEELSVAIIVPSMEYIGVFEAQADKHKLGILVRMTCYAAQYQGQLLPHSEIEEMVWLTYKDRELISAVDQLIFDFLHLKGDLVE</sequence>
<feature type="transmembrane region" description="Helical" evidence="1">
    <location>
        <begin position="20"/>
        <end position="43"/>
    </location>
</feature>
<keyword evidence="4" id="KW-1185">Reference proteome</keyword>
<accession>A0ABV2STY7</accession>
<protein>
    <submittedName>
        <fullName evidence="3">NUDIX domain-containing protein</fullName>
    </submittedName>
</protein>
<reference evidence="3 4" key="1">
    <citation type="submission" date="2024-07" db="EMBL/GenBank/DDBJ databases">
        <title>The genome sequence of type strain Sediminicola arcticus GDMCC 1.2805.</title>
        <authorList>
            <person name="Liu Y."/>
        </authorList>
    </citation>
    <scope>NUCLEOTIDE SEQUENCE [LARGE SCALE GENOMIC DNA]</scope>
    <source>
        <strain evidence="3 4">GDMCC 1.2805</strain>
    </source>
</reference>
<dbReference type="InterPro" id="IPR015797">
    <property type="entry name" value="NUDIX_hydrolase-like_dom_sf"/>
</dbReference>
<dbReference type="Proteomes" id="UP001549799">
    <property type="component" value="Unassembled WGS sequence"/>
</dbReference>
<proteinExistence type="predicted"/>
<keyword evidence="1" id="KW-1133">Transmembrane helix</keyword>
<comment type="caution">
    <text evidence="3">The sequence shown here is derived from an EMBL/GenBank/DDBJ whole genome shotgun (WGS) entry which is preliminary data.</text>
</comment>
<evidence type="ECO:0000313" key="4">
    <source>
        <dbReference type="Proteomes" id="UP001549799"/>
    </source>
</evidence>
<dbReference type="InterPro" id="IPR000086">
    <property type="entry name" value="NUDIX_hydrolase_dom"/>
</dbReference>
<dbReference type="RefSeq" id="WP_354614371.1">
    <property type="nucleotide sequence ID" value="NZ_JBEXAE010000002.1"/>
</dbReference>
<dbReference type="CDD" id="cd04690">
    <property type="entry name" value="NUDIX_Hydrolase"/>
    <property type="match status" value="1"/>
</dbReference>
<dbReference type="PROSITE" id="PS51462">
    <property type="entry name" value="NUDIX"/>
    <property type="match status" value="1"/>
</dbReference>
<dbReference type="Gene3D" id="3.90.79.10">
    <property type="entry name" value="Nucleoside Triphosphate Pyrophosphohydrolase"/>
    <property type="match status" value="1"/>
</dbReference>
<feature type="domain" description="Nudix hydrolase" evidence="2">
    <location>
        <begin position="125"/>
        <end position="266"/>
    </location>
</feature>
<keyword evidence="1" id="KW-0472">Membrane</keyword>